<feature type="transmembrane region" description="Helical" evidence="10">
    <location>
        <begin position="271"/>
        <end position="290"/>
    </location>
</feature>
<dbReference type="GO" id="GO:0008360">
    <property type="term" value="P:regulation of cell shape"/>
    <property type="evidence" value="ECO:0007669"/>
    <property type="project" value="UniProtKB-KW"/>
</dbReference>
<keyword evidence="4" id="KW-0133">Cell shape</keyword>
<feature type="transmembrane region" description="Helical" evidence="10">
    <location>
        <begin position="85"/>
        <end position="105"/>
    </location>
</feature>
<evidence type="ECO:0000313" key="11">
    <source>
        <dbReference type="EMBL" id="SCA95783.1"/>
    </source>
</evidence>
<feature type="transmembrane region" description="Helical" evidence="10">
    <location>
        <begin position="339"/>
        <end position="363"/>
    </location>
</feature>
<evidence type="ECO:0000256" key="6">
    <source>
        <dbReference type="ARBA" id="ARBA00022989"/>
    </source>
</evidence>
<dbReference type="GO" id="GO:0034204">
    <property type="term" value="P:lipid translocation"/>
    <property type="evidence" value="ECO:0007669"/>
    <property type="project" value="TreeGrafter"/>
</dbReference>
<keyword evidence="3 10" id="KW-0812">Transmembrane</keyword>
<comment type="function">
    <text evidence="8">Involved in peptidoglycan biosynthesis. Transports lipid-linked peptidoglycan precursors from the inner to the outer leaflet of the cytoplasmic membrane.</text>
</comment>
<evidence type="ECO:0000256" key="4">
    <source>
        <dbReference type="ARBA" id="ARBA00022960"/>
    </source>
</evidence>
<dbReference type="GO" id="GO:0009252">
    <property type="term" value="P:peptidoglycan biosynthetic process"/>
    <property type="evidence" value="ECO:0007669"/>
    <property type="project" value="UniProtKB-KW"/>
</dbReference>
<evidence type="ECO:0000256" key="9">
    <source>
        <dbReference type="ARBA" id="ARBA00061532"/>
    </source>
</evidence>
<proteinExistence type="inferred from homology"/>
<evidence type="ECO:0000256" key="1">
    <source>
        <dbReference type="ARBA" id="ARBA00004651"/>
    </source>
</evidence>
<reference evidence="11" key="1">
    <citation type="submission" date="2016-07" db="EMBL/GenBank/DDBJ databases">
        <authorList>
            <person name="Informatics P."/>
        </authorList>
    </citation>
    <scope>NUCLEOTIDE SEQUENCE</scope>
    <source>
        <strain evidence="11">INF090</strain>
    </source>
</reference>
<feature type="transmembrane region" description="Helical" evidence="10">
    <location>
        <begin position="375"/>
        <end position="394"/>
    </location>
</feature>
<dbReference type="InterPro" id="IPR004268">
    <property type="entry name" value="MurJ"/>
</dbReference>
<feature type="transmembrane region" description="Helical" evidence="10">
    <location>
        <begin position="157"/>
        <end position="176"/>
    </location>
</feature>
<evidence type="ECO:0000256" key="3">
    <source>
        <dbReference type="ARBA" id="ARBA00022692"/>
    </source>
</evidence>
<keyword evidence="6 10" id="KW-1133">Transmembrane helix</keyword>
<dbReference type="InterPro" id="IPR051050">
    <property type="entry name" value="Lipid_II_flippase_MurJ/MviN"/>
</dbReference>
<feature type="transmembrane region" description="Helical" evidence="10">
    <location>
        <begin position="432"/>
        <end position="451"/>
    </location>
</feature>
<feature type="transmembrane region" description="Helical" evidence="10">
    <location>
        <begin position="221"/>
        <end position="245"/>
    </location>
</feature>
<evidence type="ECO:0000256" key="5">
    <source>
        <dbReference type="ARBA" id="ARBA00022984"/>
    </source>
</evidence>
<keyword evidence="5" id="KW-0573">Peptidoglycan synthesis</keyword>
<evidence type="ECO:0000256" key="2">
    <source>
        <dbReference type="ARBA" id="ARBA00022475"/>
    </source>
</evidence>
<evidence type="ECO:0000256" key="8">
    <source>
        <dbReference type="ARBA" id="ARBA00060041"/>
    </source>
</evidence>
<feature type="transmembrane region" description="Helical" evidence="10">
    <location>
        <begin position="182"/>
        <end position="200"/>
    </location>
</feature>
<dbReference type="PANTHER" id="PTHR47019">
    <property type="entry name" value="LIPID II FLIPPASE MURJ"/>
    <property type="match status" value="1"/>
</dbReference>
<dbReference type="RefSeq" id="WP_117271938.1">
    <property type="nucleotide sequence ID" value="NZ_JAXUCN010000006.1"/>
</dbReference>
<dbReference type="GO" id="GO:0005886">
    <property type="term" value="C:plasma membrane"/>
    <property type="evidence" value="ECO:0007669"/>
    <property type="project" value="UniProtKB-SubCell"/>
</dbReference>
<comment type="subcellular location">
    <subcellularLocation>
        <location evidence="1">Cell membrane</location>
        <topology evidence="1">Multi-pass membrane protein</topology>
    </subcellularLocation>
</comment>
<feature type="transmembrane region" description="Helical" evidence="10">
    <location>
        <begin position="400"/>
        <end position="420"/>
    </location>
</feature>
<dbReference type="EMBL" id="LT603706">
    <property type="protein sequence ID" value="SCA95783.1"/>
    <property type="molecule type" value="Genomic_DNA"/>
</dbReference>
<dbReference type="GO" id="GO:0015648">
    <property type="term" value="F:lipid-linked peptidoglycan transporter activity"/>
    <property type="evidence" value="ECO:0007669"/>
    <property type="project" value="TreeGrafter"/>
</dbReference>
<evidence type="ECO:0000256" key="10">
    <source>
        <dbReference type="SAM" id="Phobius"/>
    </source>
</evidence>
<comment type="similarity">
    <text evidence="9">Belongs to the MurJ/MviN family.</text>
</comment>
<feature type="transmembrane region" description="Helical" evidence="10">
    <location>
        <begin position="457"/>
        <end position="480"/>
    </location>
</feature>
<feature type="transmembrane region" description="Helical" evidence="10">
    <location>
        <begin position="302"/>
        <end position="319"/>
    </location>
</feature>
<gene>
    <name evidence="11" type="primary">wzx</name>
    <name evidence="11" type="synonym">KL130_00011</name>
</gene>
<organism evidence="11">
    <name type="scientific">Klebsiella pneumoniae</name>
    <dbReference type="NCBI Taxonomy" id="573"/>
    <lineage>
        <taxon>Bacteria</taxon>
        <taxon>Pseudomonadati</taxon>
        <taxon>Pseudomonadota</taxon>
        <taxon>Gammaproteobacteria</taxon>
        <taxon>Enterobacterales</taxon>
        <taxon>Enterobacteriaceae</taxon>
        <taxon>Klebsiella/Raoultella group</taxon>
        <taxon>Klebsiella</taxon>
        <taxon>Klebsiella pneumoniae complex</taxon>
    </lineage>
</organism>
<dbReference type="PANTHER" id="PTHR47019:SF1">
    <property type="entry name" value="LIPID II FLIPPASE MURJ"/>
    <property type="match status" value="1"/>
</dbReference>
<protein>
    <submittedName>
        <fullName evidence="11">Flippase</fullName>
    </submittedName>
</protein>
<keyword evidence="2" id="KW-1003">Cell membrane</keyword>
<accession>A0A1C3T005</accession>
<sequence length="495" mass="56569">MKKAVAQILSGNVLSKGLGLLREILMAKYFGTAEVNGAYRISQTGTLVPINFLTSDSLNSAFIPLYKNYLKNDVDKARVFKWSMFLFFFIFSILLFCLLYFNSGFWVDLLAPGVDSKTRYMSVELLKIMAVSCPFYLCSALINYISMAHGNYKPMALRSSIQNIGMLIGVLCAFWWGNYLLLAWGFTFSYIFFCLWSLFFGDIDEILSMPNKFSLPEIKKVIISFWNVLKPLLLMPLILQGNIILERALSSYISLDAVSALDYAKFITETVLYFLSVPIAFVGLSTWASLELEVVKDKLNKIYIPLLCLSLYVSFFLLLHSEDIIYFLFHRGKFDESSVITTALFVKGMSIGLWAQVIGYIFIKALNSHLKNKQVFIIMCISLVGNSIFNTLIYKYWGAFGIGLGNSIYGILLLIGSAIYMKVFRMLWRPLIEILAGVVLYYLIIDMFPILELNEINVLYSIVINALTLAVYLFLWCMLFSDIRFCLFSYYRKSN</sequence>
<dbReference type="AlphaFoldDB" id="A0A1C3T005"/>
<keyword evidence="7 10" id="KW-0472">Membrane</keyword>
<feature type="transmembrane region" description="Helical" evidence="10">
    <location>
        <begin position="125"/>
        <end position="145"/>
    </location>
</feature>
<name>A0A1C3T005_KLEPN</name>
<reference evidence="11" key="2">
    <citation type="submission" date="2016-08" db="EMBL/GenBank/DDBJ databases">
        <title>Klebsiella loci capsule.</title>
        <authorList>
            <person name="Holt K.E."/>
            <person name="Thomson N.R."/>
        </authorList>
    </citation>
    <scope>NUCLEOTIDE SEQUENCE</scope>
    <source>
        <strain evidence="11">INF090</strain>
    </source>
</reference>
<dbReference type="Pfam" id="PF03023">
    <property type="entry name" value="MurJ"/>
    <property type="match status" value="1"/>
</dbReference>
<evidence type="ECO:0000256" key="7">
    <source>
        <dbReference type="ARBA" id="ARBA00023136"/>
    </source>
</evidence>